<evidence type="ECO:0000256" key="3">
    <source>
        <dbReference type="ARBA" id="ARBA00022777"/>
    </source>
</evidence>
<dbReference type="GO" id="GO:0005524">
    <property type="term" value="F:ATP binding"/>
    <property type="evidence" value="ECO:0007669"/>
    <property type="project" value="UniProtKB-KW"/>
</dbReference>
<dbReference type="GO" id="GO:0004674">
    <property type="term" value="F:protein serine/threonine kinase activity"/>
    <property type="evidence" value="ECO:0007669"/>
    <property type="project" value="TreeGrafter"/>
</dbReference>
<evidence type="ECO:0000256" key="5">
    <source>
        <dbReference type="SAM" id="Coils"/>
    </source>
</evidence>
<evidence type="ECO:0000256" key="2">
    <source>
        <dbReference type="ARBA" id="ARBA00022741"/>
    </source>
</evidence>
<gene>
    <name evidence="8" type="ORF">GLOIN_2v1488108</name>
</gene>
<evidence type="ECO:0000313" key="8">
    <source>
        <dbReference type="EMBL" id="POG59099.1"/>
    </source>
</evidence>
<keyword evidence="3" id="KW-0418">Kinase</keyword>
<reference evidence="8 9" key="2">
    <citation type="journal article" date="2018" name="New Phytol.">
        <title>High intraspecific genome diversity in the model arbuscular mycorrhizal symbiont Rhizophagus irregularis.</title>
        <authorList>
            <person name="Chen E.C.H."/>
            <person name="Morin E."/>
            <person name="Beaudet D."/>
            <person name="Noel J."/>
            <person name="Yildirir G."/>
            <person name="Ndikumana S."/>
            <person name="Charron P."/>
            <person name="St-Onge C."/>
            <person name="Giorgi J."/>
            <person name="Kruger M."/>
            <person name="Marton T."/>
            <person name="Ropars J."/>
            <person name="Grigoriev I.V."/>
            <person name="Hainaut M."/>
            <person name="Henrissat B."/>
            <person name="Roux C."/>
            <person name="Martin F."/>
            <person name="Corradi N."/>
        </authorList>
    </citation>
    <scope>NUCLEOTIDE SEQUENCE [LARGE SCALE GENOMIC DNA]</scope>
    <source>
        <strain evidence="8 9">DAOM 197198</strain>
    </source>
</reference>
<accession>A0A2P4P125</accession>
<dbReference type="Gene3D" id="1.10.510.10">
    <property type="entry name" value="Transferase(Phosphotransferase) domain 1"/>
    <property type="match status" value="1"/>
</dbReference>
<dbReference type="VEuPathDB" id="FungiDB:RhiirFUN_008336"/>
<keyword evidence="5" id="KW-0175">Coiled coil</keyword>
<keyword evidence="9" id="KW-1185">Reference proteome</keyword>
<evidence type="ECO:0000256" key="1">
    <source>
        <dbReference type="ARBA" id="ARBA00022679"/>
    </source>
</evidence>
<dbReference type="AlphaFoldDB" id="A0A2P4P125"/>
<dbReference type="PANTHER" id="PTHR44329">
    <property type="entry name" value="SERINE/THREONINE-PROTEIN KINASE TNNI3K-RELATED"/>
    <property type="match status" value="1"/>
</dbReference>
<dbReference type="InterPro" id="IPR000719">
    <property type="entry name" value="Prot_kinase_dom"/>
</dbReference>
<keyword evidence="2" id="KW-0547">Nucleotide-binding</keyword>
<keyword evidence="4" id="KW-0067">ATP-binding</keyword>
<keyword evidence="6" id="KW-0812">Transmembrane</keyword>
<dbReference type="Pfam" id="PF07714">
    <property type="entry name" value="PK_Tyr_Ser-Thr"/>
    <property type="match status" value="1"/>
</dbReference>
<proteinExistence type="predicted"/>
<dbReference type="InterPro" id="IPR001245">
    <property type="entry name" value="Ser-Thr/Tyr_kinase_cat_dom"/>
</dbReference>
<feature type="domain" description="Protein kinase" evidence="7">
    <location>
        <begin position="67"/>
        <end position="322"/>
    </location>
</feature>
<name>A0A2P4P125_RHIID</name>
<keyword evidence="6" id="KW-0472">Membrane</keyword>
<evidence type="ECO:0000259" key="7">
    <source>
        <dbReference type="PROSITE" id="PS50011"/>
    </source>
</evidence>
<comment type="caution">
    <text evidence="8">The sequence shown here is derived from an EMBL/GenBank/DDBJ whole genome shotgun (WGS) entry which is preliminary data.</text>
</comment>
<protein>
    <submittedName>
        <fullName evidence="8">Kinase-like domain-containing protein</fullName>
    </submittedName>
</protein>
<dbReference type="VEuPathDB" id="FungiDB:RhiirFUN_003960"/>
<dbReference type="PANTHER" id="PTHR44329:SF288">
    <property type="entry name" value="MITOGEN-ACTIVATED PROTEIN KINASE KINASE KINASE 20"/>
    <property type="match status" value="1"/>
</dbReference>
<dbReference type="Proteomes" id="UP000018888">
    <property type="component" value="Unassembled WGS sequence"/>
</dbReference>
<reference evidence="8 9" key="1">
    <citation type="journal article" date="2013" name="Proc. Natl. Acad. Sci. U.S.A.">
        <title>Genome of an arbuscular mycorrhizal fungus provides insight into the oldest plant symbiosis.</title>
        <authorList>
            <person name="Tisserant E."/>
            <person name="Malbreil M."/>
            <person name="Kuo A."/>
            <person name="Kohler A."/>
            <person name="Symeonidi A."/>
            <person name="Balestrini R."/>
            <person name="Charron P."/>
            <person name="Duensing N."/>
            <person name="Frei Dit Frey N."/>
            <person name="Gianinazzi-Pearson V."/>
            <person name="Gilbert L.B."/>
            <person name="Handa Y."/>
            <person name="Herr J.R."/>
            <person name="Hijri M."/>
            <person name="Koul R."/>
            <person name="Kawaguchi M."/>
            <person name="Krajinski F."/>
            <person name="Lammers P.J."/>
            <person name="Masclaux F.G."/>
            <person name="Murat C."/>
            <person name="Morin E."/>
            <person name="Ndikumana S."/>
            <person name="Pagni M."/>
            <person name="Petitpierre D."/>
            <person name="Requena N."/>
            <person name="Rosikiewicz P."/>
            <person name="Riley R."/>
            <person name="Saito K."/>
            <person name="San Clemente H."/>
            <person name="Shapiro H."/>
            <person name="van Tuinen D."/>
            <person name="Becard G."/>
            <person name="Bonfante P."/>
            <person name="Paszkowski U."/>
            <person name="Shachar-Hill Y.Y."/>
            <person name="Tuskan G.A."/>
            <person name="Young P.W."/>
            <person name="Sanders I.R."/>
            <person name="Henrissat B."/>
            <person name="Rensing S.A."/>
            <person name="Grigoriev I.V."/>
            <person name="Corradi N."/>
            <person name="Roux C."/>
            <person name="Martin F."/>
        </authorList>
    </citation>
    <scope>NUCLEOTIDE SEQUENCE [LARGE SCALE GENOMIC DNA]</scope>
    <source>
        <strain evidence="8 9">DAOM 197198</strain>
    </source>
</reference>
<organism evidence="8 9">
    <name type="scientific">Rhizophagus irregularis (strain DAOM 181602 / DAOM 197198 / MUCL 43194)</name>
    <name type="common">Arbuscular mycorrhizal fungus</name>
    <name type="synonym">Glomus intraradices</name>
    <dbReference type="NCBI Taxonomy" id="747089"/>
    <lineage>
        <taxon>Eukaryota</taxon>
        <taxon>Fungi</taxon>
        <taxon>Fungi incertae sedis</taxon>
        <taxon>Mucoromycota</taxon>
        <taxon>Glomeromycotina</taxon>
        <taxon>Glomeromycetes</taxon>
        <taxon>Glomerales</taxon>
        <taxon>Glomeraceae</taxon>
        <taxon>Rhizophagus</taxon>
    </lineage>
</organism>
<feature type="coiled-coil region" evidence="5">
    <location>
        <begin position="545"/>
        <end position="579"/>
    </location>
</feature>
<evidence type="ECO:0000256" key="4">
    <source>
        <dbReference type="ARBA" id="ARBA00022840"/>
    </source>
</evidence>
<sequence length="588" mass="68370">MRLNKNYIQITFIIFFVIKLLKIGLMNNGSLIELLTMLLSKSGTSGSEIMDQFISENKLKWIPYNKFENIKYLNKGGFGIIYEATYNNYKVILKSLNYLNNSYESLNEFLNKWKIIDSNKIIKIYGFTKDPDTLNYMLAMEYANKGNLRGCLTEITKNWGQKLYMLYKIIIGLKDIHEKGLIHYNFHDGNILCNKYSENVYEIYISDYLRSYQLAKPFSKENSIYGIIPFMAPEILRGKPYTQASDIYSFSMIMWEFTSGIPPFNDKAHDLQLALSICKGERPEVIENTPQCFIDLMKKCWDEDSLKRPSASEILDTIEKWIFLSSNIENNKVLKSNIMEFINAPIGYNNLIVESHLQAYYTSKLLDFTSKELNKILKESQGLKDDDDIEQELLKLGMIAETSSQNELKEKQVLNQANNFLKAKDNFLASREEAIKKLQNCCNNLERFTNKERNTIGSISDMKIFKLADKYTKEFQNTLVKYSDGLLQLNKVYDSLVDIVQKNKELEVSLVVENMLKLNSFNLDKYNIFKFVTNSQEGARTQLNSNMMMEDIDSLRKNLNELKSELKQEKKELKNLAEIRINYIDGSL</sequence>
<keyword evidence="6" id="KW-1133">Transmembrane helix</keyword>
<dbReference type="EMBL" id="AUPC02000475">
    <property type="protein sequence ID" value="POG59099.1"/>
    <property type="molecule type" value="Genomic_DNA"/>
</dbReference>
<dbReference type="PROSITE" id="PS50011">
    <property type="entry name" value="PROTEIN_KINASE_DOM"/>
    <property type="match status" value="1"/>
</dbReference>
<evidence type="ECO:0000313" key="9">
    <source>
        <dbReference type="Proteomes" id="UP000018888"/>
    </source>
</evidence>
<evidence type="ECO:0000256" key="6">
    <source>
        <dbReference type="SAM" id="Phobius"/>
    </source>
</evidence>
<keyword evidence="1" id="KW-0808">Transferase</keyword>
<dbReference type="InterPro" id="IPR011009">
    <property type="entry name" value="Kinase-like_dom_sf"/>
</dbReference>
<dbReference type="SUPFAM" id="SSF56112">
    <property type="entry name" value="Protein kinase-like (PK-like)"/>
    <property type="match status" value="1"/>
</dbReference>
<dbReference type="InterPro" id="IPR051681">
    <property type="entry name" value="Ser/Thr_Kinases-Pseudokinases"/>
</dbReference>
<feature type="transmembrane region" description="Helical" evidence="6">
    <location>
        <begin position="7"/>
        <end position="25"/>
    </location>
</feature>